<organism evidence="1 2">
    <name type="scientific">Paramuricea clavata</name>
    <name type="common">Red gorgonian</name>
    <name type="synonym">Violescent sea-whip</name>
    <dbReference type="NCBI Taxonomy" id="317549"/>
    <lineage>
        <taxon>Eukaryota</taxon>
        <taxon>Metazoa</taxon>
        <taxon>Cnidaria</taxon>
        <taxon>Anthozoa</taxon>
        <taxon>Octocorallia</taxon>
        <taxon>Malacalcyonacea</taxon>
        <taxon>Plexauridae</taxon>
        <taxon>Paramuricea</taxon>
    </lineage>
</organism>
<proteinExistence type="predicted"/>
<comment type="caution">
    <text evidence="1">The sequence shown here is derived from an EMBL/GenBank/DDBJ whole genome shotgun (WGS) entry which is preliminary data.</text>
</comment>
<protein>
    <submittedName>
        <fullName evidence="1">Zinc finger MYM-type 1-like</fullName>
    </submittedName>
</protein>
<gene>
    <name evidence="1" type="ORF">PACLA_8A036044</name>
</gene>
<dbReference type="GO" id="GO:0046983">
    <property type="term" value="F:protein dimerization activity"/>
    <property type="evidence" value="ECO:0007669"/>
    <property type="project" value="InterPro"/>
</dbReference>
<dbReference type="Proteomes" id="UP001152795">
    <property type="component" value="Unassembled WGS sequence"/>
</dbReference>
<accession>A0A6S7IJY4</accession>
<reference evidence="1" key="1">
    <citation type="submission" date="2020-04" db="EMBL/GenBank/DDBJ databases">
        <authorList>
            <person name="Alioto T."/>
            <person name="Alioto T."/>
            <person name="Gomez Garrido J."/>
        </authorList>
    </citation>
    <scope>NUCLEOTIDE SEQUENCE</scope>
    <source>
        <strain evidence="1">A484AB</strain>
    </source>
</reference>
<dbReference type="EMBL" id="CACRXK020009280">
    <property type="protein sequence ID" value="CAB4016840.1"/>
    <property type="molecule type" value="Genomic_DNA"/>
</dbReference>
<evidence type="ECO:0000313" key="2">
    <source>
        <dbReference type="Proteomes" id="UP001152795"/>
    </source>
</evidence>
<dbReference type="AlphaFoldDB" id="A0A6S7IJY4"/>
<dbReference type="Pfam" id="PF05699">
    <property type="entry name" value="Dimer_Tnp_hAT"/>
    <property type="match status" value="1"/>
</dbReference>
<sequence>MDVKTAYMKAPIDQEVYIEQTEGFEKLGNNCEKEFKEVLDILIAQYKDNINASLEKLKALSIVLQPEKDVKDLLNLFPLQAPDQAAFTAEFEVFVNFFLLTSQVYRLALTAPVTVNERTFSKLKTVKTILRNSMSDHRLQNLILLNSEKDITDSVDLDILVEKWFMKTN</sequence>
<evidence type="ECO:0000313" key="1">
    <source>
        <dbReference type="EMBL" id="CAB4016840.1"/>
    </source>
</evidence>
<dbReference type="InterPro" id="IPR008906">
    <property type="entry name" value="HATC_C_dom"/>
</dbReference>
<dbReference type="OrthoDB" id="10045285at2759"/>
<keyword evidence="2" id="KW-1185">Reference proteome</keyword>
<name>A0A6S7IJY4_PARCT</name>